<protein>
    <recommendedName>
        <fullName evidence="5">DUF4794 domain-containing protein</fullName>
    </recommendedName>
</protein>
<feature type="compositionally biased region" description="Low complexity" evidence="1">
    <location>
        <begin position="392"/>
        <end position="406"/>
    </location>
</feature>
<dbReference type="EMBL" id="JXJN01006809">
    <property type="status" value="NOT_ANNOTATED_CDS"/>
    <property type="molecule type" value="Genomic_DNA"/>
</dbReference>
<sequence>MKELLLTLLLMAATHGVSMQYNEMAKGTIREITLDNREPKILAPQGPLLASFPTTSNIMKFIVNNAATSMPNASSLATSVVTTRPNEREAENTQRSTIFRNRLLKMPTSERPLLPFLFSTHDMMQYITREAAIAASRSSLMTTTPTTQISFDDQETDTMDRDTTSDKGQFKTKVLQRSPPPPTPAPFSALPSLGTNSSEMAEGTTGATAPAVRTPFIATTCAIAAPPYEDGVEISEEDTSAGDTSTEDVPSIHTPAENTPAGDTPAGNMADRMDQDETSDNGQFETIVLQRSPPPPTQASFSALPSVSTNFSEMTEGTTGARAPAVRAPFLTTTSTIAAPPYEDGVEISEEDTSAGDTPTEDIPPPHIPAENTPAGDTPAENMAEADNKQLTKSLPQKSTSSSTSKGVTQEQLFQQLKNYHNNKLAEVFKKFN</sequence>
<keyword evidence="2" id="KW-0732">Signal</keyword>
<reference evidence="3" key="2">
    <citation type="submission" date="2020-05" db="UniProtKB">
        <authorList>
            <consortium name="EnsemblMetazoa"/>
        </authorList>
    </citation>
    <scope>IDENTIFICATION</scope>
    <source>
        <strain evidence="3">IAEA</strain>
    </source>
</reference>
<reference evidence="4" key="1">
    <citation type="submission" date="2015-01" db="EMBL/GenBank/DDBJ databases">
        <authorList>
            <person name="Aksoy S."/>
            <person name="Warren W."/>
            <person name="Wilson R.K."/>
        </authorList>
    </citation>
    <scope>NUCLEOTIDE SEQUENCE [LARGE SCALE GENOMIC DNA]</scope>
    <source>
        <strain evidence="4">IAEA</strain>
    </source>
</reference>
<feature type="signal peptide" evidence="2">
    <location>
        <begin position="1"/>
        <end position="19"/>
    </location>
</feature>
<dbReference type="Proteomes" id="UP000092460">
    <property type="component" value="Unassembled WGS sequence"/>
</dbReference>
<feature type="region of interest" description="Disordered" evidence="1">
    <location>
        <begin position="234"/>
        <end position="266"/>
    </location>
</feature>
<feature type="compositionally biased region" description="Acidic residues" evidence="1">
    <location>
        <begin position="344"/>
        <end position="354"/>
    </location>
</feature>
<feature type="region of interest" description="Disordered" evidence="1">
    <location>
        <begin position="145"/>
        <end position="208"/>
    </location>
</feature>
<evidence type="ECO:0000256" key="1">
    <source>
        <dbReference type="SAM" id="MobiDB-lite"/>
    </source>
</evidence>
<dbReference type="EnsemblMetazoa" id="GPPI014992-RA">
    <property type="protein sequence ID" value="GPPI014992-PA"/>
    <property type="gene ID" value="GPPI014992"/>
</dbReference>
<feature type="region of interest" description="Disordered" evidence="1">
    <location>
        <begin position="340"/>
        <end position="410"/>
    </location>
</feature>
<dbReference type="AlphaFoldDB" id="A0A1B0B0R7"/>
<evidence type="ECO:0000313" key="3">
    <source>
        <dbReference type="EnsemblMetazoa" id="GPPI014992-PA"/>
    </source>
</evidence>
<feature type="chain" id="PRO_5008404341" description="DUF4794 domain-containing protein" evidence="2">
    <location>
        <begin position="20"/>
        <end position="433"/>
    </location>
</feature>
<keyword evidence="4" id="KW-1185">Reference proteome</keyword>
<evidence type="ECO:0008006" key="5">
    <source>
        <dbReference type="Google" id="ProtNLM"/>
    </source>
</evidence>
<name>A0A1B0B0R7_9MUSC</name>
<accession>A0A1B0B0R7</accession>
<dbReference type="VEuPathDB" id="VectorBase:GPPI014992"/>
<evidence type="ECO:0000313" key="4">
    <source>
        <dbReference type="Proteomes" id="UP000092460"/>
    </source>
</evidence>
<feature type="compositionally biased region" description="Basic and acidic residues" evidence="1">
    <location>
        <begin position="158"/>
        <end position="169"/>
    </location>
</feature>
<evidence type="ECO:0000256" key="2">
    <source>
        <dbReference type="SAM" id="SignalP"/>
    </source>
</evidence>
<organism evidence="3 4">
    <name type="scientific">Glossina palpalis gambiensis</name>
    <dbReference type="NCBI Taxonomy" id="67801"/>
    <lineage>
        <taxon>Eukaryota</taxon>
        <taxon>Metazoa</taxon>
        <taxon>Ecdysozoa</taxon>
        <taxon>Arthropoda</taxon>
        <taxon>Hexapoda</taxon>
        <taxon>Insecta</taxon>
        <taxon>Pterygota</taxon>
        <taxon>Neoptera</taxon>
        <taxon>Endopterygota</taxon>
        <taxon>Diptera</taxon>
        <taxon>Brachycera</taxon>
        <taxon>Muscomorpha</taxon>
        <taxon>Hippoboscoidea</taxon>
        <taxon>Glossinidae</taxon>
        <taxon>Glossina</taxon>
    </lineage>
</organism>
<proteinExistence type="predicted"/>